<accession>A0A9X9N9Z8</accession>
<protein>
    <submittedName>
        <fullName evidence="2">Uncharacterized protein</fullName>
    </submittedName>
</protein>
<evidence type="ECO:0000313" key="3">
    <source>
        <dbReference type="Proteomes" id="UP000190508"/>
    </source>
</evidence>
<dbReference type="Proteomes" id="UP000190508">
    <property type="component" value="Chromosome"/>
</dbReference>
<gene>
    <name evidence="2" type="ORF">Xdur_014475</name>
</gene>
<feature type="compositionally biased region" description="Polar residues" evidence="1">
    <location>
        <begin position="22"/>
        <end position="31"/>
    </location>
</feature>
<organism evidence="2 3">
    <name type="scientific">Xanthomonas citri pv. durantae</name>
    <dbReference type="NCBI Taxonomy" id="487862"/>
    <lineage>
        <taxon>Bacteria</taxon>
        <taxon>Pseudomonadati</taxon>
        <taxon>Pseudomonadota</taxon>
        <taxon>Gammaproteobacteria</taxon>
        <taxon>Lysobacterales</taxon>
        <taxon>Lysobacteraceae</taxon>
        <taxon>Xanthomonas</taxon>
    </lineage>
</organism>
<dbReference type="AlphaFoldDB" id="A0A9X9N9Z8"/>
<feature type="compositionally biased region" description="Basic residues" evidence="1">
    <location>
        <begin position="44"/>
        <end position="55"/>
    </location>
</feature>
<name>A0A9X9N9Z8_XANCI</name>
<dbReference type="EMBL" id="CP066343">
    <property type="protein sequence ID" value="UVG57407.1"/>
    <property type="molecule type" value="Genomic_DNA"/>
</dbReference>
<reference evidence="2" key="1">
    <citation type="submission" date="2020-12" db="EMBL/GenBank/DDBJ databases">
        <title>Complete genome investigation of Xanthomonas citri pv. durantae LMG696.</title>
        <authorList>
            <person name="Rana R."/>
            <person name="Bansal K."/>
            <person name="Patil P.B."/>
        </authorList>
    </citation>
    <scope>NUCLEOTIDE SEQUENCE</scope>
    <source>
        <strain evidence="2">LMG696</strain>
    </source>
</reference>
<evidence type="ECO:0000313" key="2">
    <source>
        <dbReference type="EMBL" id="UVG57407.1"/>
    </source>
</evidence>
<feature type="region of interest" description="Disordered" evidence="1">
    <location>
        <begin position="1"/>
        <end position="55"/>
    </location>
</feature>
<proteinExistence type="predicted"/>
<sequence>MSSLPPHSHAGAAAQALRHLSDSQAGLSQARTARRPQLVDQRATGRRRQDRHKRE</sequence>
<evidence type="ECO:0000256" key="1">
    <source>
        <dbReference type="SAM" id="MobiDB-lite"/>
    </source>
</evidence>